<dbReference type="PANTHER" id="PTHR24369:SF210">
    <property type="entry name" value="CHAOPTIN-RELATED"/>
    <property type="match status" value="1"/>
</dbReference>
<reference evidence="6 7" key="1">
    <citation type="journal article" date="2008" name="Nature">
        <title>The genome of the model beetle and pest Tribolium castaneum.</title>
        <authorList>
            <consortium name="Tribolium Genome Sequencing Consortium"/>
            <person name="Richards S."/>
            <person name="Gibbs R.A."/>
            <person name="Weinstock G.M."/>
            <person name="Brown S.J."/>
            <person name="Denell R."/>
            <person name="Beeman R.W."/>
            <person name="Gibbs R."/>
            <person name="Beeman R.W."/>
            <person name="Brown S.J."/>
            <person name="Bucher G."/>
            <person name="Friedrich M."/>
            <person name="Grimmelikhuijzen C.J."/>
            <person name="Klingler M."/>
            <person name="Lorenzen M."/>
            <person name="Richards S."/>
            <person name="Roth S."/>
            <person name="Schroder R."/>
            <person name="Tautz D."/>
            <person name="Zdobnov E.M."/>
            <person name="Muzny D."/>
            <person name="Gibbs R.A."/>
            <person name="Weinstock G.M."/>
            <person name="Attaway T."/>
            <person name="Bell S."/>
            <person name="Buhay C.J."/>
            <person name="Chandrabose M.N."/>
            <person name="Chavez D."/>
            <person name="Clerk-Blankenburg K.P."/>
            <person name="Cree A."/>
            <person name="Dao M."/>
            <person name="Davis C."/>
            <person name="Chacko J."/>
            <person name="Dinh H."/>
            <person name="Dugan-Rocha S."/>
            <person name="Fowler G."/>
            <person name="Garner T.T."/>
            <person name="Garnes J."/>
            <person name="Gnirke A."/>
            <person name="Hawes A."/>
            <person name="Hernandez J."/>
            <person name="Hines S."/>
            <person name="Holder M."/>
            <person name="Hume J."/>
            <person name="Jhangiani S.N."/>
            <person name="Joshi V."/>
            <person name="Khan Z.M."/>
            <person name="Jackson L."/>
            <person name="Kovar C."/>
            <person name="Kowis A."/>
            <person name="Lee S."/>
            <person name="Lewis L.R."/>
            <person name="Margolis J."/>
            <person name="Morgan M."/>
            <person name="Nazareth L.V."/>
            <person name="Nguyen N."/>
            <person name="Okwuonu G."/>
            <person name="Parker D."/>
            <person name="Richards S."/>
            <person name="Ruiz S.J."/>
            <person name="Santibanez J."/>
            <person name="Savard J."/>
            <person name="Scherer S.E."/>
            <person name="Schneider B."/>
            <person name="Sodergren E."/>
            <person name="Tautz D."/>
            <person name="Vattahil S."/>
            <person name="Villasana D."/>
            <person name="White C.S."/>
            <person name="Wright R."/>
            <person name="Park Y."/>
            <person name="Beeman R.W."/>
            <person name="Lord J."/>
            <person name="Oppert B."/>
            <person name="Lorenzen M."/>
            <person name="Brown S."/>
            <person name="Wang L."/>
            <person name="Savard J."/>
            <person name="Tautz D."/>
            <person name="Richards S."/>
            <person name="Weinstock G."/>
            <person name="Gibbs R.A."/>
            <person name="Liu Y."/>
            <person name="Worley K."/>
            <person name="Weinstock G."/>
            <person name="Elsik C.G."/>
            <person name="Reese J.T."/>
            <person name="Elhaik E."/>
            <person name="Landan G."/>
            <person name="Graur D."/>
            <person name="Arensburger P."/>
            <person name="Atkinson P."/>
            <person name="Beeman R.W."/>
            <person name="Beidler J."/>
            <person name="Brown S.J."/>
            <person name="Demuth J.P."/>
            <person name="Drury D.W."/>
            <person name="Du Y.Z."/>
            <person name="Fujiwara H."/>
            <person name="Lorenzen M."/>
            <person name="Maselli V."/>
            <person name="Osanai M."/>
            <person name="Park Y."/>
            <person name="Robertson H.M."/>
            <person name="Tu Z."/>
            <person name="Wang J.J."/>
            <person name="Wang S."/>
            <person name="Richards S."/>
            <person name="Song H."/>
            <person name="Zhang L."/>
            <person name="Sodergren E."/>
            <person name="Werner D."/>
            <person name="Stanke M."/>
            <person name="Morgenstern B."/>
            <person name="Solovyev V."/>
            <person name="Kosarev P."/>
            <person name="Brown G."/>
            <person name="Chen H.C."/>
            <person name="Ermolaeva O."/>
            <person name="Hlavina W."/>
            <person name="Kapustin Y."/>
            <person name="Kiryutin B."/>
            <person name="Kitts P."/>
            <person name="Maglott D."/>
            <person name="Pruitt K."/>
            <person name="Sapojnikov V."/>
            <person name="Souvorov A."/>
            <person name="Mackey A.J."/>
            <person name="Waterhouse R.M."/>
            <person name="Wyder S."/>
            <person name="Zdobnov E.M."/>
            <person name="Zdobnov E.M."/>
            <person name="Wyder S."/>
            <person name="Kriventseva E.V."/>
            <person name="Kadowaki T."/>
            <person name="Bork P."/>
            <person name="Aranda M."/>
            <person name="Bao R."/>
            <person name="Beermann A."/>
            <person name="Berns N."/>
            <person name="Bolognesi R."/>
            <person name="Bonneton F."/>
            <person name="Bopp D."/>
            <person name="Brown S.J."/>
            <person name="Bucher G."/>
            <person name="Butts T."/>
            <person name="Chaumot A."/>
            <person name="Denell R.E."/>
            <person name="Ferrier D.E."/>
            <person name="Friedrich M."/>
            <person name="Gordon C.M."/>
            <person name="Jindra M."/>
            <person name="Klingler M."/>
            <person name="Lan Q."/>
            <person name="Lattorff H.M."/>
            <person name="Laudet V."/>
            <person name="von Levetsow C."/>
            <person name="Liu Z."/>
            <person name="Lutz R."/>
            <person name="Lynch J.A."/>
            <person name="da Fonseca R.N."/>
            <person name="Posnien N."/>
            <person name="Reuter R."/>
            <person name="Roth S."/>
            <person name="Savard J."/>
            <person name="Schinko J.B."/>
            <person name="Schmitt C."/>
            <person name="Schoppmeier M."/>
            <person name="Schroder R."/>
            <person name="Shippy T.D."/>
            <person name="Simonnet F."/>
            <person name="Marques-Souza H."/>
            <person name="Tautz D."/>
            <person name="Tomoyasu Y."/>
            <person name="Trauner J."/>
            <person name="Van der Zee M."/>
            <person name="Vervoort M."/>
            <person name="Wittkopp N."/>
            <person name="Wimmer E.A."/>
            <person name="Yang X."/>
            <person name="Jones A.K."/>
            <person name="Sattelle D.B."/>
            <person name="Ebert P.R."/>
            <person name="Nelson D."/>
            <person name="Scott J.G."/>
            <person name="Beeman R.W."/>
            <person name="Muthukrishnan S."/>
            <person name="Kramer K.J."/>
            <person name="Arakane Y."/>
            <person name="Beeman R.W."/>
            <person name="Zhu Q."/>
            <person name="Hogenkamp D."/>
            <person name="Dixit R."/>
            <person name="Oppert B."/>
            <person name="Jiang H."/>
            <person name="Zou Z."/>
            <person name="Marshall J."/>
            <person name="Elpidina E."/>
            <person name="Vinokurov K."/>
            <person name="Oppert C."/>
            <person name="Zou Z."/>
            <person name="Evans J."/>
            <person name="Lu Z."/>
            <person name="Zhao P."/>
            <person name="Sumathipala N."/>
            <person name="Altincicek B."/>
            <person name="Vilcinskas A."/>
            <person name="Williams M."/>
            <person name="Hultmark D."/>
            <person name="Hetru C."/>
            <person name="Jiang H."/>
            <person name="Grimmelikhuijzen C.J."/>
            <person name="Hauser F."/>
            <person name="Cazzamali G."/>
            <person name="Williamson M."/>
            <person name="Park Y."/>
            <person name="Li B."/>
            <person name="Tanaka Y."/>
            <person name="Predel R."/>
            <person name="Neupert S."/>
            <person name="Schachtner J."/>
            <person name="Verleyen P."/>
            <person name="Raible F."/>
            <person name="Bork P."/>
            <person name="Friedrich M."/>
            <person name="Walden K.K."/>
            <person name="Robertson H.M."/>
            <person name="Angeli S."/>
            <person name="Foret S."/>
            <person name="Bucher G."/>
            <person name="Schuetz S."/>
            <person name="Maleszka R."/>
            <person name="Wimmer E.A."/>
            <person name="Beeman R.W."/>
            <person name="Lorenzen M."/>
            <person name="Tomoyasu Y."/>
            <person name="Miller S.C."/>
            <person name="Grossmann D."/>
            <person name="Bucher G."/>
        </authorList>
    </citation>
    <scope>NUCLEOTIDE SEQUENCE [LARGE SCALE GENOMIC DNA]</scope>
    <source>
        <strain evidence="6 7">Georgia GA2</strain>
    </source>
</reference>
<accession>D6WW75</accession>
<dbReference type="SMART" id="SM00013">
    <property type="entry name" value="LRRNT"/>
    <property type="match status" value="1"/>
</dbReference>
<dbReference type="InterPro" id="IPR032675">
    <property type="entry name" value="LRR_dom_sf"/>
</dbReference>
<proteinExistence type="predicted"/>
<dbReference type="InterPro" id="IPR000372">
    <property type="entry name" value="LRRNT"/>
</dbReference>
<dbReference type="PANTHER" id="PTHR24369">
    <property type="entry name" value="ANTIGEN BSP, PUTATIVE-RELATED"/>
    <property type="match status" value="1"/>
</dbReference>
<name>D6WW75_TRICA</name>
<gene>
    <name evidence="6" type="primary">AUGUSTUS-3.0.2_30611</name>
    <name evidence="6" type="ORF">TcasGA2_TC030611</name>
</gene>
<dbReference type="FunCoup" id="D6WW75">
    <property type="interactions" value="26"/>
</dbReference>
<dbReference type="AlphaFoldDB" id="D6WW75"/>
<evidence type="ECO:0000259" key="5">
    <source>
        <dbReference type="SMART" id="SM00013"/>
    </source>
</evidence>
<feature type="domain" description="LRRNT" evidence="5">
    <location>
        <begin position="196"/>
        <end position="244"/>
    </location>
</feature>
<protein>
    <submittedName>
        <fullName evidence="6">Protein singed wings 2-like Protein</fullName>
    </submittedName>
</protein>
<feature type="signal peptide" evidence="4">
    <location>
        <begin position="1"/>
        <end position="18"/>
    </location>
</feature>
<dbReference type="PROSITE" id="PS51450">
    <property type="entry name" value="LRR"/>
    <property type="match status" value="1"/>
</dbReference>
<dbReference type="eggNOG" id="KOG0619">
    <property type="taxonomic scope" value="Eukaryota"/>
</dbReference>
<dbReference type="KEGG" id="tca:100141582"/>
<dbReference type="OrthoDB" id="6343311at2759"/>
<dbReference type="GO" id="GO:0005886">
    <property type="term" value="C:plasma membrane"/>
    <property type="evidence" value="ECO:0000318"/>
    <property type="project" value="GO_Central"/>
</dbReference>
<dbReference type="InterPro" id="IPR050541">
    <property type="entry name" value="LRR_TM_domain-containing"/>
</dbReference>
<organism evidence="6 7">
    <name type="scientific">Tribolium castaneum</name>
    <name type="common">Red flour beetle</name>
    <dbReference type="NCBI Taxonomy" id="7070"/>
    <lineage>
        <taxon>Eukaryota</taxon>
        <taxon>Metazoa</taxon>
        <taxon>Ecdysozoa</taxon>
        <taxon>Arthropoda</taxon>
        <taxon>Hexapoda</taxon>
        <taxon>Insecta</taxon>
        <taxon>Pterygota</taxon>
        <taxon>Neoptera</taxon>
        <taxon>Endopterygota</taxon>
        <taxon>Coleoptera</taxon>
        <taxon>Polyphaga</taxon>
        <taxon>Cucujiformia</taxon>
        <taxon>Tenebrionidae</taxon>
        <taxon>Tenebrionidae incertae sedis</taxon>
        <taxon>Tribolium</taxon>
    </lineage>
</organism>
<sequence length="434" mass="49696">MLTVFWLILLHLLAPIKCQDCILKTPHHLTCVTHLPHLENEFPPNITILELRDIEQDELDLNYMIHKYPQIENVSIYDGNIVRLKSPNPANKIKVLRLVRIGVENIGNKFLANFPNLEILDLRENFLQSLGNFSVGKLKELYLDGNTWNCSQDLNWVLKLNQTIVKDLNNLTCQGNPHPNKNLVTIARFTKDLKNNCPSICSCTLPKVVFTKMGSQRLEPLIEVNCSHRGLTHLPLDLPAKSRIIHLEGNEIEDLKPLKHHQIYRKVLDLYLDNNKVKTIEELEGSYFLKHFRVFSLSGNKLTEVPTYALDNALTQNPHMPNALTISLGGNPWRCDCVFTPVFQEMLQKFAPQIHDLREVKCSYVEGDENSLLPIIELSRSSVCRSPSEYSVQALDLLNGVLASLILLILGKLAYDYYYFKKTGRLPWIVTKMP</sequence>
<dbReference type="HOGENOM" id="CLU_028059_0_1_1"/>
<dbReference type="EMBL" id="KQ971361">
    <property type="protein sequence ID" value="EFA09304.2"/>
    <property type="molecule type" value="Genomic_DNA"/>
</dbReference>
<evidence type="ECO:0000256" key="2">
    <source>
        <dbReference type="ARBA" id="ARBA00022729"/>
    </source>
</evidence>
<evidence type="ECO:0000313" key="7">
    <source>
        <dbReference type="Proteomes" id="UP000007266"/>
    </source>
</evidence>
<dbReference type="STRING" id="7070.D6WW75"/>
<dbReference type="OMA" id="RNPWHCT"/>
<evidence type="ECO:0000256" key="4">
    <source>
        <dbReference type="SAM" id="SignalP"/>
    </source>
</evidence>
<feature type="chain" id="PRO_5007310819" evidence="4">
    <location>
        <begin position="19"/>
        <end position="434"/>
    </location>
</feature>
<reference evidence="6 7" key="2">
    <citation type="journal article" date="2010" name="Nucleic Acids Res.">
        <title>BeetleBase in 2010: revisions to provide comprehensive genomic information for Tribolium castaneum.</title>
        <authorList>
            <person name="Kim H.S."/>
            <person name="Murphy T."/>
            <person name="Xia J."/>
            <person name="Caragea D."/>
            <person name="Park Y."/>
            <person name="Beeman R.W."/>
            <person name="Lorenzen M.D."/>
            <person name="Butcher S."/>
            <person name="Manak J.R."/>
            <person name="Brown S.J."/>
        </authorList>
    </citation>
    <scope>GENOME REANNOTATION</scope>
    <source>
        <strain evidence="6 7">Georgia GA2</strain>
    </source>
</reference>
<evidence type="ECO:0000256" key="1">
    <source>
        <dbReference type="ARBA" id="ARBA00022614"/>
    </source>
</evidence>
<dbReference type="Gene3D" id="3.80.10.10">
    <property type="entry name" value="Ribonuclease Inhibitor"/>
    <property type="match status" value="2"/>
</dbReference>
<keyword evidence="1" id="KW-0433">Leucine-rich repeat</keyword>
<keyword evidence="2 4" id="KW-0732">Signal</keyword>
<evidence type="ECO:0000313" key="6">
    <source>
        <dbReference type="EMBL" id="EFA09304.2"/>
    </source>
</evidence>
<dbReference type="InterPro" id="IPR001611">
    <property type="entry name" value="Leu-rich_rpt"/>
</dbReference>
<keyword evidence="3" id="KW-0677">Repeat</keyword>
<evidence type="ECO:0000256" key="3">
    <source>
        <dbReference type="ARBA" id="ARBA00022737"/>
    </source>
</evidence>
<dbReference type="InParanoid" id="D6WW75"/>
<dbReference type="SUPFAM" id="SSF52058">
    <property type="entry name" value="L domain-like"/>
    <property type="match status" value="1"/>
</dbReference>
<dbReference type="Proteomes" id="UP000007266">
    <property type="component" value="Linkage group 8"/>
</dbReference>
<keyword evidence="7" id="KW-1185">Reference proteome</keyword>